<organism evidence="1 2">
    <name type="scientific">Kwoniella bestiolae CBS 10118</name>
    <dbReference type="NCBI Taxonomy" id="1296100"/>
    <lineage>
        <taxon>Eukaryota</taxon>
        <taxon>Fungi</taxon>
        <taxon>Dikarya</taxon>
        <taxon>Basidiomycota</taxon>
        <taxon>Agaricomycotina</taxon>
        <taxon>Tremellomycetes</taxon>
        <taxon>Tremellales</taxon>
        <taxon>Cryptococcaceae</taxon>
        <taxon>Kwoniella</taxon>
    </lineage>
</organism>
<accession>A0AAJ8M5Y0</accession>
<dbReference type="EMBL" id="CP144541">
    <property type="protein sequence ID" value="WVW79005.1"/>
    <property type="molecule type" value="Genomic_DNA"/>
</dbReference>
<dbReference type="AlphaFoldDB" id="A0AAJ8M5Y0"/>
<evidence type="ECO:0000313" key="1">
    <source>
        <dbReference type="EMBL" id="WVW79005.1"/>
    </source>
</evidence>
<gene>
    <name evidence="1" type="ORF">I302_100968</name>
</gene>
<dbReference type="RefSeq" id="XP_065725251.1">
    <property type="nucleotide sequence ID" value="XM_065869179.1"/>
</dbReference>
<protein>
    <recommendedName>
        <fullName evidence="3">SGNH hydrolase-type esterase domain-containing protein</fullName>
    </recommendedName>
</protein>
<evidence type="ECO:0008006" key="3">
    <source>
        <dbReference type="Google" id="ProtNLM"/>
    </source>
</evidence>
<reference evidence="1" key="2">
    <citation type="submission" date="2024-02" db="EMBL/GenBank/DDBJ databases">
        <title>Comparative genomics of Cryptococcus and Kwoniella reveals pathogenesis evolution and contrasting modes of karyotype evolution via chromosome fusion or intercentromeric recombination.</title>
        <authorList>
            <person name="Coelho M.A."/>
            <person name="David-Palma M."/>
            <person name="Shea T."/>
            <person name="Bowers K."/>
            <person name="McGinley-Smith S."/>
            <person name="Mohammad A.W."/>
            <person name="Gnirke A."/>
            <person name="Yurkov A.M."/>
            <person name="Nowrousian M."/>
            <person name="Sun S."/>
            <person name="Cuomo C.A."/>
            <person name="Heitman J."/>
        </authorList>
    </citation>
    <scope>NUCLEOTIDE SEQUENCE</scope>
    <source>
        <strain evidence="1">CBS 10118</strain>
    </source>
</reference>
<evidence type="ECO:0000313" key="2">
    <source>
        <dbReference type="Proteomes" id="UP000092730"/>
    </source>
</evidence>
<proteinExistence type="predicted"/>
<dbReference type="KEGG" id="kbi:90824316"/>
<dbReference type="GeneID" id="90824316"/>
<reference evidence="1" key="1">
    <citation type="submission" date="2013-07" db="EMBL/GenBank/DDBJ databases">
        <authorList>
            <consortium name="The Broad Institute Genome Sequencing Platform"/>
            <person name="Cuomo C."/>
            <person name="Litvintseva A."/>
            <person name="Chen Y."/>
            <person name="Heitman J."/>
            <person name="Sun S."/>
            <person name="Springer D."/>
            <person name="Dromer F."/>
            <person name="Young S.K."/>
            <person name="Zeng Q."/>
            <person name="Gargeya S."/>
            <person name="Fitzgerald M."/>
            <person name="Abouelleil A."/>
            <person name="Alvarado L."/>
            <person name="Berlin A.M."/>
            <person name="Chapman S.B."/>
            <person name="Dewar J."/>
            <person name="Goldberg J."/>
            <person name="Griggs A."/>
            <person name="Gujja S."/>
            <person name="Hansen M."/>
            <person name="Howarth C."/>
            <person name="Imamovic A."/>
            <person name="Larimer J."/>
            <person name="McCowan C."/>
            <person name="Murphy C."/>
            <person name="Pearson M."/>
            <person name="Priest M."/>
            <person name="Roberts A."/>
            <person name="Saif S."/>
            <person name="Shea T."/>
            <person name="Sykes S."/>
            <person name="Wortman J."/>
            <person name="Nusbaum C."/>
            <person name="Birren B."/>
        </authorList>
    </citation>
    <scope>NUCLEOTIDE SEQUENCE</scope>
    <source>
        <strain evidence="1">CBS 10118</strain>
    </source>
</reference>
<sequence length="129" mass="14581">MDTSIQPPREPNYAPYQKLFSFLNRALILSSRRGLIGLRSWRKNHGGSPLVCLLIPPRGYHYGTGDGLHLSTLGYTVLWKKLWGILETEFKGRGISPSEVEFTVPDWAILDHSDPNSAVDKMKGPYKRV</sequence>
<keyword evidence="2" id="KW-1185">Reference proteome</keyword>
<dbReference type="Proteomes" id="UP000092730">
    <property type="component" value="Chromosome 1"/>
</dbReference>
<name>A0AAJ8M5Y0_9TREE</name>